<keyword evidence="1" id="KW-0812">Transmembrane</keyword>
<feature type="transmembrane region" description="Helical" evidence="1">
    <location>
        <begin position="87"/>
        <end position="109"/>
    </location>
</feature>
<feature type="transmembrane region" description="Helical" evidence="1">
    <location>
        <begin position="121"/>
        <end position="141"/>
    </location>
</feature>
<reference evidence="2" key="1">
    <citation type="submission" date="2018-05" db="EMBL/GenBank/DDBJ databases">
        <authorList>
            <person name="Lanie J.A."/>
            <person name="Ng W.-L."/>
            <person name="Kazmierczak K.M."/>
            <person name="Andrzejewski T.M."/>
            <person name="Davidsen T.M."/>
            <person name="Wayne K.J."/>
            <person name="Tettelin H."/>
            <person name="Glass J.I."/>
            <person name="Rusch D."/>
            <person name="Podicherti R."/>
            <person name="Tsui H.-C.T."/>
            <person name="Winkler M.E."/>
        </authorList>
    </citation>
    <scope>NUCLEOTIDE SEQUENCE</scope>
</reference>
<feature type="non-terminal residue" evidence="2">
    <location>
        <position position="262"/>
    </location>
</feature>
<feature type="transmembrane region" description="Helical" evidence="1">
    <location>
        <begin position="206"/>
        <end position="229"/>
    </location>
</feature>
<dbReference type="AlphaFoldDB" id="A0A382YF72"/>
<name>A0A382YF72_9ZZZZ</name>
<keyword evidence="1" id="KW-1133">Transmembrane helix</keyword>
<dbReference type="EMBL" id="UINC01175359">
    <property type="protein sequence ID" value="SVD81952.1"/>
    <property type="molecule type" value="Genomic_DNA"/>
</dbReference>
<gene>
    <name evidence="2" type="ORF">METZ01_LOCUS434806</name>
</gene>
<accession>A0A382YF72</accession>
<evidence type="ECO:0000313" key="2">
    <source>
        <dbReference type="EMBL" id="SVD81952.1"/>
    </source>
</evidence>
<proteinExistence type="predicted"/>
<protein>
    <submittedName>
        <fullName evidence="2">Uncharacterized protein</fullName>
    </submittedName>
</protein>
<feature type="transmembrane region" description="Helical" evidence="1">
    <location>
        <begin position="153"/>
        <end position="186"/>
    </location>
</feature>
<sequence>MVRKFAENSNLDLSDMELIEEETIERVNRTDYHFKFKGNNKHEDTVGEAKRTFEFKVHGNYIGNLSTRLQLPESWEREYKKRTLYDIIRVFSFFFVFIILGILGIRYLLQLIKENKPNWKFVFYFAIVLFILGLINNINYTNLLWDYGTEKPLNIFIFQVIFGSIVGLIGTSIFFSVLILAIHLAWPNFFSAFNRENRMIYLKDAFVAFLFTIGIWNIFGFINTLITVYHPTYIRPQIFDVPWIDSYFPLLYILTEKTVFST</sequence>
<evidence type="ECO:0000256" key="1">
    <source>
        <dbReference type="SAM" id="Phobius"/>
    </source>
</evidence>
<keyword evidence="1" id="KW-0472">Membrane</keyword>
<organism evidence="2">
    <name type="scientific">marine metagenome</name>
    <dbReference type="NCBI Taxonomy" id="408172"/>
    <lineage>
        <taxon>unclassified sequences</taxon>
        <taxon>metagenomes</taxon>
        <taxon>ecological metagenomes</taxon>
    </lineage>
</organism>